<keyword evidence="1" id="KW-0812">Transmembrane</keyword>
<name>A0ABX1EXU5_9PROT</name>
<accession>A0ABX1EXU5</accession>
<keyword evidence="1" id="KW-0472">Membrane</keyword>
<evidence type="ECO:0000313" key="3">
    <source>
        <dbReference type="EMBL" id="NKE44885.1"/>
    </source>
</evidence>
<dbReference type="EMBL" id="JAAVTX010000002">
    <property type="protein sequence ID" value="NKE44885.1"/>
    <property type="molecule type" value="Genomic_DNA"/>
</dbReference>
<dbReference type="Proteomes" id="UP000765160">
    <property type="component" value="Unassembled WGS sequence"/>
</dbReference>
<gene>
    <name evidence="3" type="ORF">HB662_08850</name>
</gene>
<feature type="transmembrane region" description="Helical" evidence="1">
    <location>
        <begin position="46"/>
        <end position="67"/>
    </location>
</feature>
<evidence type="ECO:0000313" key="4">
    <source>
        <dbReference type="Proteomes" id="UP000765160"/>
    </source>
</evidence>
<reference evidence="3 4" key="1">
    <citation type="submission" date="2020-03" db="EMBL/GenBank/DDBJ databases">
        <title>Roseomonas selenitidurans sp. nov. isolated from soil.</title>
        <authorList>
            <person name="Liu H."/>
        </authorList>
    </citation>
    <scope>NUCLEOTIDE SEQUENCE [LARGE SCALE GENOMIC DNA]</scope>
    <source>
        <strain evidence="3 4">JCM 15073</strain>
    </source>
</reference>
<comment type="caution">
    <text evidence="3">The sequence shown here is derived from an EMBL/GenBank/DDBJ whole genome shotgun (WGS) entry which is preliminary data.</text>
</comment>
<keyword evidence="2" id="KW-0732">Signal</keyword>
<feature type="signal peptide" evidence="2">
    <location>
        <begin position="1"/>
        <end position="20"/>
    </location>
</feature>
<sequence length="100" mass="9743">MKTILAFLLLAGLALSPQHAAAQATITTPAIPAVTLPSVNIPAVPAQRITAGHAMALGVGLFAGAVAGSVLIHGGALAAAIGGAAGLAVGHWAWTEAEYD</sequence>
<keyword evidence="1" id="KW-1133">Transmembrane helix</keyword>
<feature type="transmembrane region" description="Helical" evidence="1">
    <location>
        <begin position="74"/>
        <end position="94"/>
    </location>
</feature>
<proteinExistence type="predicted"/>
<organism evidence="3 4">
    <name type="scientific">Falsiroseomonas frigidaquae</name>
    <dbReference type="NCBI Taxonomy" id="487318"/>
    <lineage>
        <taxon>Bacteria</taxon>
        <taxon>Pseudomonadati</taxon>
        <taxon>Pseudomonadota</taxon>
        <taxon>Alphaproteobacteria</taxon>
        <taxon>Acetobacterales</taxon>
        <taxon>Roseomonadaceae</taxon>
        <taxon>Falsiroseomonas</taxon>
    </lineage>
</organism>
<evidence type="ECO:0000256" key="1">
    <source>
        <dbReference type="SAM" id="Phobius"/>
    </source>
</evidence>
<feature type="chain" id="PRO_5045971561" evidence="2">
    <location>
        <begin position="21"/>
        <end position="100"/>
    </location>
</feature>
<protein>
    <submittedName>
        <fullName evidence="3">Uncharacterized protein</fullName>
    </submittedName>
</protein>
<keyword evidence="4" id="KW-1185">Reference proteome</keyword>
<evidence type="ECO:0000256" key="2">
    <source>
        <dbReference type="SAM" id="SignalP"/>
    </source>
</evidence>
<dbReference type="RefSeq" id="WP_168049283.1">
    <property type="nucleotide sequence ID" value="NZ_JAATJR010000002.1"/>
</dbReference>